<dbReference type="Pfam" id="PF09234">
    <property type="entry name" value="DUF1963"/>
    <property type="match status" value="1"/>
</dbReference>
<dbReference type="Proteomes" id="UP000012589">
    <property type="component" value="Unassembled WGS sequence"/>
</dbReference>
<dbReference type="EMBL" id="AQFT01000088">
    <property type="protein sequence ID" value="EMZ25464.1"/>
    <property type="molecule type" value="Genomic_DNA"/>
</dbReference>
<gene>
    <name evidence="1" type="ORF">C823_02858</name>
</gene>
<dbReference type="SUPFAM" id="SSF103032">
    <property type="entry name" value="Hypothetical protein YwqG"/>
    <property type="match status" value="1"/>
</dbReference>
<proteinExistence type="predicted"/>
<dbReference type="AlphaFoldDB" id="N2ALX2"/>
<evidence type="ECO:0000313" key="1">
    <source>
        <dbReference type="EMBL" id="EMZ25464.1"/>
    </source>
</evidence>
<dbReference type="PANTHER" id="PTHR36436:SF6">
    <property type="entry name" value="SLL5081 PROTEIN"/>
    <property type="match status" value="1"/>
</dbReference>
<dbReference type="PANTHER" id="PTHR36436">
    <property type="entry name" value="SLL5081 PROTEIN"/>
    <property type="match status" value="1"/>
</dbReference>
<sequence length="323" mass="37173">MSNITMTNMEKIQLCQEIVNQIQAESMRPVCRLRLTGEPFEITDCHLGGVPYVPHNEQIPADKDGNQLWLCAQINFAQMPPVDGFPVAGLLQIFLEDWHFGDFGLEDGPFPPQDYWKAVYYSQIDDTVTMEECEAKMAVPWAEAKRSNMPRQAHRFDRDDIEKGYDRLWRCPNVPLKVSFQCVEQEGVNDEDFRFDELFAAAMKTRLPDADPEEFMPYNLDDDTPEEREALRKIRDQIQNGGCKMGGYPSYLQDDPRLYDEGEGWAECDTLLLQLYDDTYHYPQEGIGGMDLALNGGPINFVIRAEDLKRQDFSRVLAQWACT</sequence>
<reference evidence="1 2" key="1">
    <citation type="journal article" date="2014" name="Genome Announc.">
        <title>Draft genome sequences of the altered schaedler flora, a defined bacterial community from gnotobiotic mice.</title>
        <authorList>
            <person name="Wannemuehler M.J."/>
            <person name="Overstreet A.M."/>
            <person name="Ward D.V."/>
            <person name="Phillips G.J."/>
        </authorList>
    </citation>
    <scope>NUCLEOTIDE SEQUENCE [LARGE SCALE GENOMIC DNA]</scope>
    <source>
        <strain evidence="1 2">ASF492</strain>
    </source>
</reference>
<keyword evidence="2" id="KW-1185">Reference proteome</keyword>
<dbReference type="PATRIC" id="fig|1235802.3.peg.3022"/>
<comment type="caution">
    <text evidence="1">The sequence shown here is derived from an EMBL/GenBank/DDBJ whole genome shotgun (WGS) entry which is preliminary data.</text>
</comment>
<organism evidence="1 2">
    <name type="scientific">Eubacterium plexicaudatum ASF492</name>
    <dbReference type="NCBI Taxonomy" id="1235802"/>
    <lineage>
        <taxon>Bacteria</taxon>
        <taxon>Bacillati</taxon>
        <taxon>Bacillota</taxon>
        <taxon>Clostridia</taxon>
        <taxon>Eubacteriales</taxon>
        <taxon>Eubacteriaceae</taxon>
        <taxon>Eubacterium</taxon>
    </lineage>
</organism>
<dbReference type="Gene3D" id="2.30.320.10">
    <property type="entry name" value="YwqG-like"/>
    <property type="match status" value="1"/>
</dbReference>
<dbReference type="OrthoDB" id="57088at2"/>
<dbReference type="eggNOG" id="COG3878">
    <property type="taxonomic scope" value="Bacteria"/>
</dbReference>
<accession>N2ALX2</accession>
<protein>
    <recommendedName>
        <fullName evidence="3">DUF1963 domain-containing protein</fullName>
    </recommendedName>
</protein>
<evidence type="ECO:0000313" key="2">
    <source>
        <dbReference type="Proteomes" id="UP000012589"/>
    </source>
</evidence>
<evidence type="ECO:0008006" key="3">
    <source>
        <dbReference type="Google" id="ProtNLM"/>
    </source>
</evidence>
<name>N2ALX2_9FIRM</name>
<dbReference type="HOGENOM" id="CLU_056726_0_0_9"/>
<dbReference type="InterPro" id="IPR035948">
    <property type="entry name" value="YwqG-like_sf"/>
</dbReference>
<dbReference type="InterPro" id="IPR015315">
    <property type="entry name" value="DUF1963"/>
</dbReference>
<dbReference type="STRING" id="1235802.C823_02858"/>